<evidence type="ECO:0000313" key="3">
    <source>
        <dbReference type="Proteomes" id="UP000069654"/>
    </source>
</evidence>
<keyword evidence="1" id="KW-0732">Signal</keyword>
<evidence type="ECO:0000256" key="1">
    <source>
        <dbReference type="SAM" id="SignalP"/>
    </source>
</evidence>
<proteinExistence type="predicted"/>
<comment type="caution">
    <text evidence="2">The sequence shown here is derived from an EMBL/GenBank/DDBJ whole genome shotgun (WGS) entry which is preliminary data.</text>
</comment>
<feature type="signal peptide" evidence="1">
    <location>
        <begin position="1"/>
        <end position="26"/>
    </location>
</feature>
<sequence length="149" mass="16141">MTTIRAVLAVIPVIAMASGAPGVAHAGVFYGNYQLVIPQRYDFHTWTWAVAFCVPQAPDCVEINAIPMPIAKAFEYRGNAYLADGRYTLTVDVPDGLRCGDVYFGPVIPTRDVYTWDAATLQGTLESSFASGCDGAPGTLRYPFSLVRL</sequence>
<accession>A0A124E7S2</accession>
<reference evidence="3" key="2">
    <citation type="submission" date="2016-02" db="EMBL/GenBank/DDBJ databases">
        <title>Draft genome sequence of five rapidly growing Mycobacterium species.</title>
        <authorList>
            <person name="Katahira K."/>
            <person name="Gotou Y."/>
            <person name="Iida K."/>
            <person name="Ogura Y."/>
            <person name="Hayashi T."/>
        </authorList>
    </citation>
    <scope>NUCLEOTIDE SEQUENCE [LARGE SCALE GENOMIC DNA]</scope>
    <source>
        <strain evidence="3">JCM6362</strain>
    </source>
</reference>
<reference evidence="2 3" key="1">
    <citation type="journal article" date="2016" name="Genome Announc.">
        <title>Draft Genome Sequences of Five Rapidly Growing Mycobacterium Species, M. thermoresistibile, M. fortuitum subsp. acetamidolyticum, M. canariasense, M. brisbanense, and M. novocastrense.</title>
        <authorList>
            <person name="Katahira K."/>
            <person name="Ogura Y."/>
            <person name="Gotoh Y."/>
            <person name="Hayashi T."/>
        </authorList>
    </citation>
    <scope>NUCLEOTIDE SEQUENCE [LARGE SCALE GENOMIC DNA]</scope>
    <source>
        <strain evidence="2 3">JCM6362</strain>
    </source>
</reference>
<dbReference type="EMBL" id="BCTB01000003">
    <property type="protein sequence ID" value="GAT13479.1"/>
    <property type="molecule type" value="Genomic_DNA"/>
</dbReference>
<dbReference type="AlphaFoldDB" id="A0A124E7S2"/>
<feature type="chain" id="PRO_5007170847" description="Secreted protein" evidence="1">
    <location>
        <begin position="27"/>
        <end position="149"/>
    </location>
</feature>
<evidence type="ECO:0000313" key="2">
    <source>
        <dbReference type="EMBL" id="GAT13479.1"/>
    </source>
</evidence>
<organism evidence="2 3">
    <name type="scientific">Mycolicibacterium thermoresistibile</name>
    <name type="common">Mycobacterium thermoresistibile</name>
    <dbReference type="NCBI Taxonomy" id="1797"/>
    <lineage>
        <taxon>Bacteria</taxon>
        <taxon>Bacillati</taxon>
        <taxon>Actinomycetota</taxon>
        <taxon>Actinomycetes</taxon>
        <taxon>Mycobacteriales</taxon>
        <taxon>Mycobacteriaceae</taxon>
        <taxon>Mycolicibacterium</taxon>
    </lineage>
</organism>
<dbReference type="Proteomes" id="UP000069654">
    <property type="component" value="Unassembled WGS sequence"/>
</dbReference>
<dbReference type="STRING" id="1797.RMCT_0450"/>
<gene>
    <name evidence="2" type="ORF">RMCT_0450</name>
</gene>
<name>A0A124E7S2_MYCTH</name>
<protein>
    <recommendedName>
        <fullName evidence="4">Secreted protein</fullName>
    </recommendedName>
</protein>
<evidence type="ECO:0008006" key="4">
    <source>
        <dbReference type="Google" id="ProtNLM"/>
    </source>
</evidence>